<keyword evidence="14 21" id="KW-1133">Transmembrane helix</keyword>
<organism evidence="24 25">
    <name type="scientific">Eucalyptus globulus</name>
    <name type="common">Tasmanian blue gum</name>
    <dbReference type="NCBI Taxonomy" id="34317"/>
    <lineage>
        <taxon>Eukaryota</taxon>
        <taxon>Viridiplantae</taxon>
        <taxon>Streptophyta</taxon>
        <taxon>Embryophyta</taxon>
        <taxon>Tracheophyta</taxon>
        <taxon>Spermatophyta</taxon>
        <taxon>Magnoliopsida</taxon>
        <taxon>eudicotyledons</taxon>
        <taxon>Gunneridae</taxon>
        <taxon>Pentapetalae</taxon>
        <taxon>rosids</taxon>
        <taxon>malvids</taxon>
        <taxon>Myrtales</taxon>
        <taxon>Myrtaceae</taxon>
        <taxon>Myrtoideae</taxon>
        <taxon>Eucalypteae</taxon>
        <taxon>Eucalyptus</taxon>
    </lineage>
</organism>
<protein>
    <recommendedName>
        <fullName evidence="3">non-specific serine/threonine protein kinase</fullName>
        <ecNumber evidence="3">2.7.11.1</ecNumber>
    </recommendedName>
</protein>
<evidence type="ECO:0000256" key="16">
    <source>
        <dbReference type="ARBA" id="ARBA00023170"/>
    </source>
</evidence>
<evidence type="ECO:0000256" key="19">
    <source>
        <dbReference type="ARBA" id="ARBA00048679"/>
    </source>
</evidence>
<keyword evidence="8 21" id="KW-0812">Transmembrane</keyword>
<feature type="domain" description="Protein kinase" evidence="23">
    <location>
        <begin position="763"/>
        <end position="1032"/>
    </location>
</feature>
<accession>A0ABD3K0R4</accession>
<dbReference type="SUPFAM" id="SSF56112">
    <property type="entry name" value="Protein kinase-like (PK-like)"/>
    <property type="match status" value="1"/>
</dbReference>
<evidence type="ECO:0000256" key="22">
    <source>
        <dbReference type="SAM" id="SignalP"/>
    </source>
</evidence>
<keyword evidence="10" id="KW-0677">Repeat</keyword>
<evidence type="ECO:0000256" key="18">
    <source>
        <dbReference type="ARBA" id="ARBA00047899"/>
    </source>
</evidence>
<dbReference type="FunFam" id="3.80.10.10:FF:000400">
    <property type="entry name" value="Nuclear pore complex protein NUP107"/>
    <property type="match status" value="1"/>
</dbReference>
<dbReference type="AlphaFoldDB" id="A0ABD3K0R4"/>
<evidence type="ECO:0000256" key="7">
    <source>
        <dbReference type="ARBA" id="ARBA00022679"/>
    </source>
</evidence>
<evidence type="ECO:0000256" key="20">
    <source>
        <dbReference type="PROSITE-ProRule" id="PRU10141"/>
    </source>
</evidence>
<evidence type="ECO:0000256" key="13">
    <source>
        <dbReference type="ARBA" id="ARBA00022840"/>
    </source>
</evidence>
<reference evidence="24 25" key="1">
    <citation type="submission" date="2024-11" db="EMBL/GenBank/DDBJ databases">
        <title>Chromosome-level genome assembly of Eucalyptus globulus Labill. provides insights into its genome evolution.</title>
        <authorList>
            <person name="Li X."/>
        </authorList>
    </citation>
    <scope>NUCLEOTIDE SEQUENCE [LARGE SCALE GENOMIC DNA]</scope>
    <source>
        <strain evidence="24">CL2024</strain>
        <tissue evidence="24">Fresh tender leaves</tissue>
    </source>
</reference>
<dbReference type="GO" id="GO:0005524">
    <property type="term" value="F:ATP binding"/>
    <property type="evidence" value="ECO:0007669"/>
    <property type="project" value="UniProtKB-UniRule"/>
</dbReference>
<comment type="catalytic activity">
    <reaction evidence="18">
        <text>L-threonyl-[protein] + ATP = O-phospho-L-threonyl-[protein] + ADP + H(+)</text>
        <dbReference type="Rhea" id="RHEA:46608"/>
        <dbReference type="Rhea" id="RHEA-COMP:11060"/>
        <dbReference type="Rhea" id="RHEA-COMP:11605"/>
        <dbReference type="ChEBI" id="CHEBI:15378"/>
        <dbReference type="ChEBI" id="CHEBI:30013"/>
        <dbReference type="ChEBI" id="CHEBI:30616"/>
        <dbReference type="ChEBI" id="CHEBI:61977"/>
        <dbReference type="ChEBI" id="CHEBI:456216"/>
        <dbReference type="EC" id="2.7.11.1"/>
    </reaction>
</comment>
<evidence type="ECO:0000313" key="25">
    <source>
        <dbReference type="Proteomes" id="UP001634007"/>
    </source>
</evidence>
<dbReference type="InterPro" id="IPR008266">
    <property type="entry name" value="Tyr_kinase_AS"/>
</dbReference>
<dbReference type="Pfam" id="PF23598">
    <property type="entry name" value="LRR_14"/>
    <property type="match status" value="1"/>
</dbReference>
<evidence type="ECO:0000256" key="14">
    <source>
        <dbReference type="ARBA" id="ARBA00022989"/>
    </source>
</evidence>
<dbReference type="InterPro" id="IPR051716">
    <property type="entry name" value="Plant_RL_S/T_kinase"/>
</dbReference>
<comment type="caution">
    <text evidence="24">The sequence shown here is derived from an EMBL/GenBank/DDBJ whole genome shotgun (WGS) entry which is preliminary data.</text>
</comment>
<dbReference type="Pfam" id="PF13855">
    <property type="entry name" value="LRR_8"/>
    <property type="match status" value="1"/>
</dbReference>
<dbReference type="InterPro" id="IPR003591">
    <property type="entry name" value="Leu-rich_rpt_typical-subtyp"/>
</dbReference>
<dbReference type="InterPro" id="IPR000719">
    <property type="entry name" value="Prot_kinase_dom"/>
</dbReference>
<keyword evidence="15 21" id="KW-0472">Membrane</keyword>
<dbReference type="InterPro" id="IPR055414">
    <property type="entry name" value="LRR_R13L4/SHOC2-like"/>
</dbReference>
<evidence type="ECO:0000256" key="2">
    <source>
        <dbReference type="ARBA" id="ARBA00004479"/>
    </source>
</evidence>
<dbReference type="FunFam" id="1.10.510.10:FF:000445">
    <property type="entry name" value="MDIS1-interacting receptor like kinase 2"/>
    <property type="match status" value="1"/>
</dbReference>
<dbReference type="PROSITE" id="PS50011">
    <property type="entry name" value="PROTEIN_KINASE_DOM"/>
    <property type="match status" value="1"/>
</dbReference>
<keyword evidence="12" id="KW-0418">Kinase</keyword>
<keyword evidence="5" id="KW-0597">Phosphoprotein</keyword>
<dbReference type="EC" id="2.7.11.1" evidence="3"/>
<dbReference type="InterPro" id="IPR013210">
    <property type="entry name" value="LRR_N_plant-typ"/>
</dbReference>
<dbReference type="InterPro" id="IPR017441">
    <property type="entry name" value="Protein_kinase_ATP_BS"/>
</dbReference>
<feature type="binding site" evidence="20">
    <location>
        <position position="792"/>
    </location>
    <ligand>
        <name>ATP</name>
        <dbReference type="ChEBI" id="CHEBI:30616"/>
    </ligand>
</feature>
<evidence type="ECO:0000313" key="24">
    <source>
        <dbReference type="EMBL" id="KAL3733273.1"/>
    </source>
</evidence>
<evidence type="ECO:0000259" key="23">
    <source>
        <dbReference type="PROSITE" id="PS50011"/>
    </source>
</evidence>
<proteinExistence type="predicted"/>
<keyword evidence="17" id="KW-0325">Glycoprotein</keyword>
<dbReference type="PRINTS" id="PR00019">
    <property type="entry name" value="LEURICHRPT"/>
</dbReference>
<evidence type="ECO:0000256" key="6">
    <source>
        <dbReference type="ARBA" id="ARBA00022614"/>
    </source>
</evidence>
<keyword evidence="4" id="KW-0723">Serine/threonine-protein kinase</keyword>
<dbReference type="PROSITE" id="PS00109">
    <property type="entry name" value="PROTEIN_KINASE_TYR"/>
    <property type="match status" value="1"/>
</dbReference>
<dbReference type="Gene3D" id="3.80.10.10">
    <property type="entry name" value="Ribonuclease Inhibitor"/>
    <property type="match status" value="4"/>
</dbReference>
<keyword evidence="13 20" id="KW-0067">ATP-binding</keyword>
<dbReference type="Gene3D" id="1.10.510.10">
    <property type="entry name" value="Transferase(Phosphotransferase) domain 1"/>
    <property type="match status" value="1"/>
</dbReference>
<keyword evidence="11 20" id="KW-0547">Nucleotide-binding</keyword>
<evidence type="ECO:0000256" key="8">
    <source>
        <dbReference type="ARBA" id="ARBA00022692"/>
    </source>
</evidence>
<sequence>MDSSLEFKRVLSLAAALALFNTLAIPLPTHASPAEAQALLTWKSNLGNHSISRLSSWTPTPHKAIGSNSTVSPCAWYGISCNRAASVIKINLTNFGVGGTLDEFPFSSLSHLMFMDLSINSLSGHIPPQIGLLSNLTYLDLSINKFLGKIPSEISHLMKLTVLHLVSNELNGSIPQEIGQLQLLNEVALYSNKLNGPIPSSLGNLSKLAKLYVYNNSLSGSIPPEMGNMTNLEVLHMDTNLLSGPIPSTLGNLTKLTELHLFANELTGSIPLELGKSNLLSELCLNDNNLIGSIPPTLGNLTKLSFLYLYGNQLSGQIPDEIGNLHAMLDLELSTNQLTGLIPSSLGNLTNLGSLFLRQNHLSGSIPESLGDLVNLMVLQLDTNQLNGSLPKSLCRDGLLQNLTVSHNNLIGSIPRSLRNCTSLVRVRLEENQLTGNISKTFGVYPKLDFIDMSFNKFFGEISTNWGSCTRLAHLRIAGNNITGSLPPEIGNATRLGEIDLSFNGLLGEVPKEFEKFTSLVILNLSRNRLSGRISPEIVSLPGLQKLDLSRNRLSMSIPQSIGFSSNLVFLNLSNNQLSQEIPGQLGMLIHLSELDLSHNLLSGGIPAELNKLQSLVKLDLSHNNLSGLIYETFKDMRGLMEVDISYNQFEGPIPNTTAFQNATKESFQGNNGLCGNVEGLEPCDQAVVDRESSSAGGKVFLIVFPLLGSVLLIIFFGIFFIFCRMKSHLSVELAPKTIEVFSLSKYDGMILYEDIMEATMAFNEIFCIGRGGYGSVFKAKLRSGDILAVKKLHQTTDSGQTNQKEFLNEIRALTEIRHRNIVKLVGFCSHPQHSFLVYEYFDRGNLSTILSNEEEAKELDWDKRVNIIKGVAHALSYMHHDCIPPIVHRDISSNNILLDSEYEGHVSDFGTAKLLKLDTSNWSAVVGTYGYVAPELAYTMKVTEKCDVYSFGILSIEVIKGRHPGDSLSSLLALVDMEISVVLKNMLDPRLPTPTPGIEDELLTILKLAAACVSANPQLRPSMEMISHVLSARSTIFNGVKKSQKPTDAVRDATNSSRELDKFVEDVV</sequence>
<evidence type="ECO:0000256" key="5">
    <source>
        <dbReference type="ARBA" id="ARBA00022553"/>
    </source>
</evidence>
<keyword evidence="16" id="KW-0675">Receptor</keyword>
<feature type="signal peptide" evidence="22">
    <location>
        <begin position="1"/>
        <end position="31"/>
    </location>
</feature>
<dbReference type="EMBL" id="JBJKBG010000006">
    <property type="protein sequence ID" value="KAL3733273.1"/>
    <property type="molecule type" value="Genomic_DNA"/>
</dbReference>
<dbReference type="GO" id="GO:0004674">
    <property type="term" value="F:protein serine/threonine kinase activity"/>
    <property type="evidence" value="ECO:0007669"/>
    <property type="project" value="UniProtKB-KW"/>
</dbReference>
<dbReference type="FunFam" id="3.30.200.20:FF:000309">
    <property type="entry name" value="Leucine-rich repeat receptor protein kinase MSP1"/>
    <property type="match status" value="1"/>
</dbReference>
<evidence type="ECO:0000256" key="17">
    <source>
        <dbReference type="ARBA" id="ARBA00023180"/>
    </source>
</evidence>
<dbReference type="Gene3D" id="3.30.200.20">
    <property type="entry name" value="Phosphorylase Kinase, domain 1"/>
    <property type="match status" value="1"/>
</dbReference>
<evidence type="ECO:0000256" key="11">
    <source>
        <dbReference type="ARBA" id="ARBA00022741"/>
    </source>
</evidence>
<comment type="subcellular location">
    <subcellularLocation>
        <location evidence="1">Cell membrane</location>
    </subcellularLocation>
    <subcellularLocation>
        <location evidence="2">Membrane</location>
        <topology evidence="2">Single-pass type I membrane protein</topology>
    </subcellularLocation>
</comment>
<dbReference type="Pfam" id="PF00069">
    <property type="entry name" value="Pkinase"/>
    <property type="match status" value="1"/>
</dbReference>
<keyword evidence="6" id="KW-0433">Leucine-rich repeat</keyword>
<dbReference type="InterPro" id="IPR032675">
    <property type="entry name" value="LRR_dom_sf"/>
</dbReference>
<evidence type="ECO:0000256" key="10">
    <source>
        <dbReference type="ARBA" id="ARBA00022737"/>
    </source>
</evidence>
<dbReference type="InterPro" id="IPR011009">
    <property type="entry name" value="Kinase-like_dom_sf"/>
</dbReference>
<evidence type="ECO:0000256" key="15">
    <source>
        <dbReference type="ARBA" id="ARBA00023136"/>
    </source>
</evidence>
<dbReference type="Proteomes" id="UP001634007">
    <property type="component" value="Unassembled WGS sequence"/>
</dbReference>
<keyword evidence="25" id="KW-1185">Reference proteome</keyword>
<comment type="catalytic activity">
    <reaction evidence="19">
        <text>L-seryl-[protein] + ATP = O-phospho-L-seryl-[protein] + ADP + H(+)</text>
        <dbReference type="Rhea" id="RHEA:17989"/>
        <dbReference type="Rhea" id="RHEA-COMP:9863"/>
        <dbReference type="Rhea" id="RHEA-COMP:11604"/>
        <dbReference type="ChEBI" id="CHEBI:15378"/>
        <dbReference type="ChEBI" id="CHEBI:29999"/>
        <dbReference type="ChEBI" id="CHEBI:30616"/>
        <dbReference type="ChEBI" id="CHEBI:83421"/>
        <dbReference type="ChEBI" id="CHEBI:456216"/>
        <dbReference type="EC" id="2.7.11.1"/>
    </reaction>
</comment>
<dbReference type="SUPFAM" id="SSF52047">
    <property type="entry name" value="RNI-like"/>
    <property type="match status" value="1"/>
</dbReference>
<dbReference type="Pfam" id="PF08263">
    <property type="entry name" value="LRRNT_2"/>
    <property type="match status" value="1"/>
</dbReference>
<evidence type="ECO:0000256" key="1">
    <source>
        <dbReference type="ARBA" id="ARBA00004236"/>
    </source>
</evidence>
<name>A0ABD3K0R4_EUCGL</name>
<dbReference type="PANTHER" id="PTHR48053:SF139">
    <property type="entry name" value="LRR RECEPTOR-LIKE KINASE FAMILY PROTEIN"/>
    <property type="match status" value="1"/>
</dbReference>
<evidence type="ECO:0000256" key="21">
    <source>
        <dbReference type="SAM" id="Phobius"/>
    </source>
</evidence>
<dbReference type="PROSITE" id="PS00107">
    <property type="entry name" value="PROTEIN_KINASE_ATP"/>
    <property type="match status" value="1"/>
</dbReference>
<dbReference type="SMART" id="SM00369">
    <property type="entry name" value="LRR_TYP"/>
    <property type="match status" value="9"/>
</dbReference>
<feature type="transmembrane region" description="Helical" evidence="21">
    <location>
        <begin position="700"/>
        <end position="724"/>
    </location>
</feature>
<feature type="chain" id="PRO_5044854935" description="non-specific serine/threonine protein kinase" evidence="22">
    <location>
        <begin position="32"/>
        <end position="1069"/>
    </location>
</feature>
<dbReference type="SUPFAM" id="SSF52058">
    <property type="entry name" value="L domain-like"/>
    <property type="match status" value="1"/>
</dbReference>
<evidence type="ECO:0000256" key="4">
    <source>
        <dbReference type="ARBA" id="ARBA00022527"/>
    </source>
</evidence>
<dbReference type="PROSITE" id="PS51450">
    <property type="entry name" value="LRR"/>
    <property type="match status" value="1"/>
</dbReference>
<dbReference type="InterPro" id="IPR001611">
    <property type="entry name" value="Leu-rich_rpt"/>
</dbReference>
<dbReference type="FunFam" id="3.80.10.10:FF:000719">
    <property type="entry name" value="MDIS1-interacting receptor like kinase 2 isoform A"/>
    <property type="match status" value="2"/>
</dbReference>
<keyword evidence="9 22" id="KW-0732">Signal</keyword>
<evidence type="ECO:0000256" key="12">
    <source>
        <dbReference type="ARBA" id="ARBA00022777"/>
    </source>
</evidence>
<evidence type="ECO:0000256" key="3">
    <source>
        <dbReference type="ARBA" id="ARBA00012513"/>
    </source>
</evidence>
<evidence type="ECO:0000256" key="9">
    <source>
        <dbReference type="ARBA" id="ARBA00022729"/>
    </source>
</evidence>
<keyword evidence="7" id="KW-0808">Transferase</keyword>
<gene>
    <name evidence="24" type="ORF">ACJRO7_022749</name>
</gene>
<dbReference type="CDD" id="cd14066">
    <property type="entry name" value="STKc_IRAK"/>
    <property type="match status" value="1"/>
</dbReference>
<dbReference type="GO" id="GO:0005886">
    <property type="term" value="C:plasma membrane"/>
    <property type="evidence" value="ECO:0007669"/>
    <property type="project" value="UniProtKB-SubCell"/>
</dbReference>
<dbReference type="FunFam" id="3.80.10.10:FF:000177">
    <property type="entry name" value="Leucine-rich repeat receptor-like serine/threonine-protein kinase At1g17230"/>
    <property type="match status" value="1"/>
</dbReference>
<dbReference type="PANTHER" id="PTHR48053">
    <property type="entry name" value="LEUCINE RICH REPEAT FAMILY PROTEIN, EXPRESSED"/>
    <property type="match status" value="1"/>
</dbReference>
<dbReference type="Pfam" id="PF00560">
    <property type="entry name" value="LRR_1"/>
    <property type="match status" value="10"/>
</dbReference>